<dbReference type="Gene3D" id="3.40.50.1820">
    <property type="entry name" value="alpha/beta hydrolase"/>
    <property type="match status" value="1"/>
</dbReference>
<proteinExistence type="predicted"/>
<gene>
    <name evidence="1" type="ORF">KIMH_04080</name>
</gene>
<accession>A0ABM8BBN5</accession>
<evidence type="ECO:0000313" key="1">
    <source>
        <dbReference type="EMBL" id="BDR54297.1"/>
    </source>
</evidence>
<organism evidence="1 2">
    <name type="scientific">Bombiscardovia apis</name>
    <dbReference type="NCBI Taxonomy" id="2932182"/>
    <lineage>
        <taxon>Bacteria</taxon>
        <taxon>Bacillati</taxon>
        <taxon>Actinomycetota</taxon>
        <taxon>Actinomycetes</taxon>
        <taxon>Bifidobacteriales</taxon>
        <taxon>Bifidobacteriaceae</taxon>
        <taxon>Bombiscardovia</taxon>
    </lineage>
</organism>
<dbReference type="SUPFAM" id="SSF53474">
    <property type="entry name" value="alpha/beta-Hydrolases"/>
    <property type="match status" value="1"/>
</dbReference>
<protein>
    <recommendedName>
        <fullName evidence="3">Fungal lipase-like domain-containing protein</fullName>
    </recommendedName>
</protein>
<evidence type="ECO:0008006" key="3">
    <source>
        <dbReference type="Google" id="ProtNLM"/>
    </source>
</evidence>
<dbReference type="EMBL" id="AP026800">
    <property type="protein sequence ID" value="BDR54297.1"/>
    <property type="molecule type" value="Genomic_DNA"/>
</dbReference>
<keyword evidence="2" id="KW-1185">Reference proteome</keyword>
<dbReference type="Proteomes" id="UP001321748">
    <property type="component" value="Chromosome"/>
</dbReference>
<sequence length="255" mass="28284">MARQHQLYPTVPLSTTRSGFSLQALNQLCQYSYGVGRGESMTLLGQHSFPNERLGSYWVLDSLYCTRTGLEGMIAAPALSSGQADYQHMAVVFAGTNLKDDARNDLRATPSTFILPWKNPFGQAEQAEILVDKARYLAQEKGLVDPHILLTGHSLGGGLALLLGIRQQLPAQVFCAVDPWRVLNTAERERAQQSDSQMYVDYRLKNDRFTGPLNWFLSGRANRSAKVVWCGDGEAPFAHWLDNFQFDSSGNILAA</sequence>
<dbReference type="RefSeq" id="WP_317643308.1">
    <property type="nucleotide sequence ID" value="NZ_AP026800.1"/>
</dbReference>
<name>A0ABM8BBN5_9BIFI</name>
<reference evidence="1 2" key="1">
    <citation type="journal article" date="2023" name="Microbiol. Spectr.">
        <title>Symbiosis of Carpenter Bees with Uncharacterized Lactic Acid Bacteria Showing NAD Auxotrophy.</title>
        <authorList>
            <person name="Kawasaki S."/>
            <person name="Ozawa K."/>
            <person name="Mori T."/>
            <person name="Yamamoto A."/>
            <person name="Ito M."/>
            <person name="Ohkuma M."/>
            <person name="Sakamoto M."/>
            <person name="Matsutani M."/>
        </authorList>
    </citation>
    <scope>NUCLEOTIDE SEQUENCE [LARGE SCALE GENOMIC DNA]</scope>
    <source>
        <strain evidence="1 2">KimH</strain>
    </source>
</reference>
<evidence type="ECO:0000313" key="2">
    <source>
        <dbReference type="Proteomes" id="UP001321748"/>
    </source>
</evidence>
<dbReference type="InterPro" id="IPR029058">
    <property type="entry name" value="AB_hydrolase_fold"/>
</dbReference>